<protein>
    <submittedName>
        <fullName evidence="2">UDP:flavonoid glycosyltransferase YjiC (YdhE family)</fullName>
    </submittedName>
</protein>
<dbReference type="FunFam" id="3.40.50.2000:FF:000009">
    <property type="entry name" value="Sterol 3-beta-glucosyltransferase UGT80A2"/>
    <property type="match status" value="1"/>
</dbReference>
<evidence type="ECO:0000259" key="1">
    <source>
        <dbReference type="Pfam" id="PF06722"/>
    </source>
</evidence>
<dbReference type="InterPro" id="IPR002213">
    <property type="entry name" value="UDP_glucos_trans"/>
</dbReference>
<dbReference type="GO" id="GO:0008194">
    <property type="term" value="F:UDP-glycosyltransferase activity"/>
    <property type="evidence" value="ECO:0007669"/>
    <property type="project" value="InterPro"/>
</dbReference>
<dbReference type="GO" id="GO:0016758">
    <property type="term" value="F:hexosyltransferase activity"/>
    <property type="evidence" value="ECO:0007669"/>
    <property type="project" value="UniProtKB-ARBA"/>
</dbReference>
<keyword evidence="3" id="KW-1185">Reference proteome</keyword>
<proteinExistence type="predicted"/>
<dbReference type="Proteomes" id="UP001183643">
    <property type="component" value="Unassembled WGS sequence"/>
</dbReference>
<dbReference type="SUPFAM" id="SSF53756">
    <property type="entry name" value="UDP-Glycosyltransferase/glycogen phosphorylase"/>
    <property type="match status" value="1"/>
</dbReference>
<dbReference type="GO" id="GO:0017000">
    <property type="term" value="P:antibiotic biosynthetic process"/>
    <property type="evidence" value="ECO:0007669"/>
    <property type="project" value="UniProtKB-ARBA"/>
</dbReference>
<dbReference type="AlphaFoldDB" id="A0AAE4CBU6"/>
<dbReference type="PANTHER" id="PTHR48050">
    <property type="entry name" value="STEROL 3-BETA-GLUCOSYLTRANSFERASE"/>
    <property type="match status" value="1"/>
</dbReference>
<feature type="domain" description="Erythromycin biosynthesis protein CIII-like C-terminal" evidence="1">
    <location>
        <begin position="286"/>
        <end position="388"/>
    </location>
</feature>
<dbReference type="InterPro" id="IPR050426">
    <property type="entry name" value="Glycosyltransferase_28"/>
</dbReference>
<dbReference type="InterPro" id="IPR010610">
    <property type="entry name" value="EryCIII-like_C"/>
</dbReference>
<dbReference type="Gene3D" id="3.40.50.2000">
    <property type="entry name" value="Glycogen Phosphorylase B"/>
    <property type="match status" value="2"/>
</dbReference>
<dbReference type="Pfam" id="PF06722">
    <property type="entry name" value="EryCIII-like_C"/>
    <property type="match status" value="1"/>
</dbReference>
<comment type="caution">
    <text evidence="2">The sequence shown here is derived from an EMBL/GenBank/DDBJ whole genome shotgun (WGS) entry which is preliminary data.</text>
</comment>
<dbReference type="CDD" id="cd03784">
    <property type="entry name" value="GT1_Gtf-like"/>
    <property type="match status" value="1"/>
</dbReference>
<evidence type="ECO:0000313" key="3">
    <source>
        <dbReference type="Proteomes" id="UP001183643"/>
    </source>
</evidence>
<reference evidence="2" key="1">
    <citation type="submission" date="2023-07" db="EMBL/GenBank/DDBJ databases">
        <title>Sequencing the genomes of 1000 actinobacteria strains.</title>
        <authorList>
            <person name="Klenk H.-P."/>
        </authorList>
    </citation>
    <scope>NUCLEOTIDE SEQUENCE</scope>
    <source>
        <strain evidence="2">DSM 44707</strain>
    </source>
</reference>
<dbReference type="PANTHER" id="PTHR48050:SF13">
    <property type="entry name" value="STEROL 3-BETA-GLUCOSYLTRANSFERASE UGT80A2"/>
    <property type="match status" value="1"/>
</dbReference>
<name>A0AAE4CBU6_9ACTN</name>
<dbReference type="EMBL" id="JAVDYB010000001">
    <property type="protein sequence ID" value="MDR7277304.1"/>
    <property type="molecule type" value="Genomic_DNA"/>
</dbReference>
<accession>A0AAE4CBU6</accession>
<sequence length="402" mass="43222">MVTLGVELVGRGHDVVLAVPDDLVSFGLRAGVPTVSAGVNAREFLQSPDGQRWLAAGNVRQYLAGAARKRAESLDSIHTALLAATRDADVIVTGRLTEDDAATIAEWAGVPLVCLHYAPWRPNPALPSYFVSTRRLPAAVNTLTHRVAGRAHWKAFGPGVAALRRRLGMAPSSEPTPERLRRMGSPEVQAYSPVLVPELAGWSPRRPLVGFLSPDPAARRRLGMAGIDPALRAWLDAGDPPIYFGFGSMPVADPRTTLDMIRRVSTTLGRRALVGAGWSEVTEAGDDDVRIEGELDHASVFPRCRAAVHHGGAGTTYASIAAGLPTLVCSVFSDQPFWGERLRRLGAGDRLRFADLTEQRLLRGVQRVLAGTYRDRAAELAARLHAEGEAAARAADIVEKAR</sequence>
<evidence type="ECO:0000313" key="2">
    <source>
        <dbReference type="EMBL" id="MDR7277304.1"/>
    </source>
</evidence>
<gene>
    <name evidence="2" type="ORF">J2S41_004082</name>
</gene>
<organism evidence="2 3">
    <name type="scientific">Catenuloplanes atrovinosus</name>
    <dbReference type="NCBI Taxonomy" id="137266"/>
    <lineage>
        <taxon>Bacteria</taxon>
        <taxon>Bacillati</taxon>
        <taxon>Actinomycetota</taxon>
        <taxon>Actinomycetes</taxon>
        <taxon>Micromonosporales</taxon>
        <taxon>Micromonosporaceae</taxon>
        <taxon>Catenuloplanes</taxon>
    </lineage>
</organism>